<gene>
    <name evidence="1" type="ORF">P5G51_006345</name>
</gene>
<evidence type="ECO:0000313" key="2">
    <source>
        <dbReference type="Proteomes" id="UP001228376"/>
    </source>
</evidence>
<organism evidence="1 2">
    <name type="scientific">Tigheibacillus jepli</name>
    <dbReference type="NCBI Taxonomy" id="3035914"/>
    <lineage>
        <taxon>Bacteria</taxon>
        <taxon>Bacillati</taxon>
        <taxon>Bacillota</taxon>
        <taxon>Bacilli</taxon>
        <taxon>Bacillales</taxon>
        <taxon>Bacillaceae</taxon>
        <taxon>Tigheibacillus</taxon>
    </lineage>
</organism>
<dbReference type="Proteomes" id="UP001228376">
    <property type="component" value="Unassembled WGS sequence"/>
</dbReference>
<name>A0ABU5CFG5_9BACI</name>
<keyword evidence="2" id="KW-1185">Reference proteome</keyword>
<dbReference type="InterPro" id="IPR027417">
    <property type="entry name" value="P-loop_NTPase"/>
</dbReference>
<comment type="caution">
    <text evidence="1">The sequence shown here is derived from an EMBL/GenBank/DDBJ whole genome shotgun (WGS) entry which is preliminary data.</text>
</comment>
<proteinExistence type="predicted"/>
<sequence>MNNVMYYVTGHTGNGFVNYVSSNVENLDHVFVLKHPSLRVKSDIIRRIVTHFESDNDVEILCSSFGSSYLDGCIVREKSFAVLDEITADELKDVHVVQIASAENEQVAASLDEQIRIQLNAVYDHFSSGLKVHDRLEDIFIQQMDFEKADQVAEDFIQQNIQGIQRKEAASVIYHRLFGTNTPDGSVNVIRPLIDELQKSYFIKGRAGTGKSTLMKKIMAACQNLGLNIELYHCSFDPESVDMVLVRELGFCIFDSTDPHEINPQRSNEEIIDMYAATVQSGTDEKFREKIHEVNATYKSFMKQGLAEMKTVGKLLAEKTNYLQYQPQNASALPQTLSKGSKIVRRKKGCCSKLS</sequence>
<reference evidence="1 2" key="1">
    <citation type="submission" date="2023-10" db="EMBL/GenBank/DDBJ databases">
        <title>179-bfca-hs.</title>
        <authorList>
            <person name="Miliotis G."/>
            <person name="Sengupta P."/>
            <person name="Hameed A."/>
            <person name="Chuvochina M."/>
            <person name="Mcdonagh F."/>
            <person name="Simpson A.C."/>
            <person name="Singh N.K."/>
            <person name="Rekha P.D."/>
            <person name="Raman K."/>
            <person name="Hugenholtz P."/>
            <person name="Venkateswaran K."/>
        </authorList>
    </citation>
    <scope>NUCLEOTIDE SEQUENCE [LARGE SCALE GENOMIC DNA]</scope>
    <source>
        <strain evidence="1 2">179-BFC-A-HS</strain>
    </source>
</reference>
<dbReference type="RefSeq" id="WP_320384404.1">
    <property type="nucleotide sequence ID" value="NZ_JAROCA020000001.1"/>
</dbReference>
<dbReference type="EMBL" id="JAROCA020000001">
    <property type="protein sequence ID" value="MDY0405067.1"/>
    <property type="molecule type" value="Genomic_DNA"/>
</dbReference>
<dbReference type="SUPFAM" id="SSF52540">
    <property type="entry name" value="P-loop containing nucleoside triphosphate hydrolases"/>
    <property type="match status" value="2"/>
</dbReference>
<evidence type="ECO:0000313" key="1">
    <source>
        <dbReference type="EMBL" id="MDY0405067.1"/>
    </source>
</evidence>
<accession>A0ABU5CFG5</accession>
<dbReference type="Gene3D" id="3.40.50.300">
    <property type="entry name" value="P-loop containing nucleotide triphosphate hydrolases"/>
    <property type="match status" value="1"/>
</dbReference>
<protein>
    <submittedName>
        <fullName evidence="1">Uncharacterized protein</fullName>
    </submittedName>
</protein>